<feature type="compositionally biased region" description="Basic and acidic residues" evidence="1">
    <location>
        <begin position="74"/>
        <end position="86"/>
    </location>
</feature>
<feature type="compositionally biased region" description="Basic and acidic residues" evidence="1">
    <location>
        <begin position="95"/>
        <end position="134"/>
    </location>
</feature>
<dbReference type="EMBL" id="JAUJYO010000017">
    <property type="protein sequence ID" value="KAK1291594.1"/>
    <property type="molecule type" value="Genomic_DNA"/>
</dbReference>
<organism evidence="2 3">
    <name type="scientific">Acorus calamus</name>
    <name type="common">Sweet flag</name>
    <dbReference type="NCBI Taxonomy" id="4465"/>
    <lineage>
        <taxon>Eukaryota</taxon>
        <taxon>Viridiplantae</taxon>
        <taxon>Streptophyta</taxon>
        <taxon>Embryophyta</taxon>
        <taxon>Tracheophyta</taxon>
        <taxon>Spermatophyta</taxon>
        <taxon>Magnoliopsida</taxon>
        <taxon>Liliopsida</taxon>
        <taxon>Acoraceae</taxon>
        <taxon>Acorus</taxon>
    </lineage>
</organism>
<evidence type="ECO:0000313" key="2">
    <source>
        <dbReference type="EMBL" id="KAK1291594.1"/>
    </source>
</evidence>
<accession>A0AAV9CS96</accession>
<proteinExistence type="predicted"/>
<gene>
    <name evidence="2" type="ORF">QJS10_CPB17g02186</name>
</gene>
<reference evidence="2" key="1">
    <citation type="journal article" date="2023" name="Nat. Commun.">
        <title>Diploid and tetraploid genomes of Acorus and the evolution of monocots.</title>
        <authorList>
            <person name="Ma L."/>
            <person name="Liu K.W."/>
            <person name="Li Z."/>
            <person name="Hsiao Y.Y."/>
            <person name="Qi Y."/>
            <person name="Fu T."/>
            <person name="Tang G.D."/>
            <person name="Zhang D."/>
            <person name="Sun W.H."/>
            <person name="Liu D.K."/>
            <person name="Li Y."/>
            <person name="Chen G.Z."/>
            <person name="Liu X.D."/>
            <person name="Liao X.Y."/>
            <person name="Jiang Y.T."/>
            <person name="Yu X."/>
            <person name="Hao Y."/>
            <person name="Huang J."/>
            <person name="Zhao X.W."/>
            <person name="Ke S."/>
            <person name="Chen Y.Y."/>
            <person name="Wu W.L."/>
            <person name="Hsu J.L."/>
            <person name="Lin Y.F."/>
            <person name="Huang M.D."/>
            <person name="Li C.Y."/>
            <person name="Huang L."/>
            <person name="Wang Z.W."/>
            <person name="Zhao X."/>
            <person name="Zhong W.Y."/>
            <person name="Peng D.H."/>
            <person name="Ahmad S."/>
            <person name="Lan S."/>
            <person name="Zhang J.S."/>
            <person name="Tsai W.C."/>
            <person name="Van de Peer Y."/>
            <person name="Liu Z.J."/>
        </authorList>
    </citation>
    <scope>NUCLEOTIDE SEQUENCE</scope>
    <source>
        <strain evidence="2">CP</strain>
    </source>
</reference>
<feature type="compositionally biased region" description="Polar residues" evidence="1">
    <location>
        <begin position="240"/>
        <end position="250"/>
    </location>
</feature>
<feature type="region of interest" description="Disordered" evidence="1">
    <location>
        <begin position="50"/>
        <end position="259"/>
    </location>
</feature>
<dbReference type="Proteomes" id="UP001180020">
    <property type="component" value="Unassembled WGS sequence"/>
</dbReference>
<evidence type="ECO:0000256" key="1">
    <source>
        <dbReference type="SAM" id="MobiDB-lite"/>
    </source>
</evidence>
<sequence length="389" mass="43676">MADRSNADSHHHLTIAKPEQNPKDMQGFDIPIPLSPQWLLPKPRENMLGIGNRGAHFSPHPSHVDPVKALGNGEKFHDTERKKDVFKPSFMDMETGGRDSRHDEERQTNSGIHGDRWREGEKEPGDSCRTERWMDNSSRYSAEARRVPSARRNESGNRDHESIYDKPRDRKWNSHWGPDDREPEGQREKWSDSGRDGDGSRDKGILHSAIHGKDLNREGDHNSRSWRSNYQNRGRGESPYHQTLTPSNQGPMFGHGRGIGEKSTSVFSVGRGRATYSGNNVHSSSYPLGVLPDKSDGAHGNPRVRYSRMKLLDVYRLTDVRNFRKPFEGFVHVPSLTQEEPLEPLALSAPTSDESVILKGIDKGDVVNSGAPQISQDNSVGRNSNEGSV</sequence>
<dbReference type="PANTHER" id="PTHR47471">
    <property type="entry name" value="GYF DOMAIN-CONTAINING PROTEIN"/>
    <property type="match status" value="1"/>
</dbReference>
<feature type="region of interest" description="Disordered" evidence="1">
    <location>
        <begin position="1"/>
        <end position="30"/>
    </location>
</feature>
<dbReference type="PANTHER" id="PTHR47471:SF1">
    <property type="entry name" value="PROTEIN ESSENTIAL FOR POTEXVIRUS ACCUMULATION 1"/>
    <property type="match status" value="1"/>
</dbReference>
<keyword evidence="3" id="KW-1185">Reference proteome</keyword>
<name>A0AAV9CS96_ACOCL</name>
<evidence type="ECO:0000313" key="3">
    <source>
        <dbReference type="Proteomes" id="UP001180020"/>
    </source>
</evidence>
<dbReference type="AlphaFoldDB" id="A0AAV9CS96"/>
<feature type="compositionally biased region" description="Basic and acidic residues" evidence="1">
    <location>
        <begin position="142"/>
        <end position="223"/>
    </location>
</feature>
<feature type="compositionally biased region" description="Basic and acidic residues" evidence="1">
    <location>
        <begin position="1"/>
        <end position="11"/>
    </location>
</feature>
<comment type="caution">
    <text evidence="2">The sequence shown here is derived from an EMBL/GenBank/DDBJ whole genome shotgun (WGS) entry which is preliminary data.</text>
</comment>
<protein>
    <submittedName>
        <fullName evidence="2">Uncharacterized protein</fullName>
    </submittedName>
</protein>
<feature type="region of interest" description="Disordered" evidence="1">
    <location>
        <begin position="364"/>
        <end position="389"/>
    </location>
</feature>
<reference evidence="2" key="2">
    <citation type="submission" date="2023-06" db="EMBL/GenBank/DDBJ databases">
        <authorList>
            <person name="Ma L."/>
            <person name="Liu K.-W."/>
            <person name="Li Z."/>
            <person name="Hsiao Y.-Y."/>
            <person name="Qi Y."/>
            <person name="Fu T."/>
            <person name="Tang G."/>
            <person name="Zhang D."/>
            <person name="Sun W.-H."/>
            <person name="Liu D.-K."/>
            <person name="Li Y."/>
            <person name="Chen G.-Z."/>
            <person name="Liu X.-D."/>
            <person name="Liao X.-Y."/>
            <person name="Jiang Y.-T."/>
            <person name="Yu X."/>
            <person name="Hao Y."/>
            <person name="Huang J."/>
            <person name="Zhao X.-W."/>
            <person name="Ke S."/>
            <person name="Chen Y.-Y."/>
            <person name="Wu W.-L."/>
            <person name="Hsu J.-L."/>
            <person name="Lin Y.-F."/>
            <person name="Huang M.-D."/>
            <person name="Li C.-Y."/>
            <person name="Huang L."/>
            <person name="Wang Z.-W."/>
            <person name="Zhao X."/>
            <person name="Zhong W.-Y."/>
            <person name="Peng D.-H."/>
            <person name="Ahmad S."/>
            <person name="Lan S."/>
            <person name="Zhang J.-S."/>
            <person name="Tsai W.-C."/>
            <person name="Van De Peer Y."/>
            <person name="Liu Z.-J."/>
        </authorList>
    </citation>
    <scope>NUCLEOTIDE SEQUENCE</scope>
    <source>
        <strain evidence="2">CP</strain>
        <tissue evidence="2">Leaves</tissue>
    </source>
</reference>
<feature type="compositionally biased region" description="Polar residues" evidence="1">
    <location>
        <begin position="370"/>
        <end position="389"/>
    </location>
</feature>